<evidence type="ECO:0000313" key="2">
    <source>
        <dbReference type="Ensembl" id="ENSSSUP00005008347.1"/>
    </source>
</evidence>
<reference evidence="2" key="2">
    <citation type="submission" date="2025-08" db="UniProtKB">
        <authorList>
            <consortium name="Ensembl"/>
        </authorList>
    </citation>
    <scope>IDENTIFICATION</scope>
</reference>
<sequence>MSSPSAHFLRLRKSIPSAFRMLSLSLLGLGPAAVSPGLLLLLVGASWLLAGVLTWSHSLYETRRRLWCFPQPPKLHWFWGHLGMVKNNEEYLRQLEDLGPHFRDVHLWWMGPFTFLRFVHPKFVVPLLQAPGISPTSTHPATHLPPPPDRCTHGQTRLSREMGSID</sequence>
<feature type="region of interest" description="Disordered" evidence="1">
    <location>
        <begin position="136"/>
        <end position="166"/>
    </location>
</feature>
<accession>A0A673T4T7</accession>
<keyword evidence="3" id="KW-1185">Reference proteome</keyword>
<dbReference type="AlphaFoldDB" id="A0A673T4T7"/>
<organism evidence="2 3">
    <name type="scientific">Suricata suricatta</name>
    <name type="common">Meerkat</name>
    <dbReference type="NCBI Taxonomy" id="37032"/>
    <lineage>
        <taxon>Eukaryota</taxon>
        <taxon>Metazoa</taxon>
        <taxon>Chordata</taxon>
        <taxon>Craniata</taxon>
        <taxon>Vertebrata</taxon>
        <taxon>Euteleostomi</taxon>
        <taxon>Mammalia</taxon>
        <taxon>Eutheria</taxon>
        <taxon>Laurasiatheria</taxon>
        <taxon>Carnivora</taxon>
        <taxon>Feliformia</taxon>
        <taxon>Herpestidae</taxon>
        <taxon>Suricata</taxon>
    </lineage>
</organism>
<dbReference type="Ensembl" id="ENSSSUT00005009620.1">
    <property type="protein sequence ID" value="ENSSSUP00005008347.1"/>
    <property type="gene ID" value="ENSSSUG00005005432.1"/>
</dbReference>
<name>A0A673T4T7_SURSU</name>
<protein>
    <submittedName>
        <fullName evidence="2">Uncharacterized protein</fullName>
    </submittedName>
</protein>
<reference evidence="2 3" key="1">
    <citation type="submission" date="2019-05" db="EMBL/GenBank/DDBJ databases">
        <title>A Chromosome-scale Meerkat (S. suricatta) Genome Assembly.</title>
        <authorList>
            <person name="Dudchenko O."/>
            <person name="Lieberman Aiden E."/>
            <person name="Tung J."/>
            <person name="Barreiro L.B."/>
            <person name="Clutton-Brock T.H."/>
        </authorList>
    </citation>
    <scope>NUCLEOTIDE SEQUENCE [LARGE SCALE GENOMIC DNA]</scope>
</reference>
<evidence type="ECO:0000256" key="1">
    <source>
        <dbReference type="SAM" id="MobiDB-lite"/>
    </source>
</evidence>
<proteinExistence type="predicted"/>
<evidence type="ECO:0000313" key="3">
    <source>
        <dbReference type="Proteomes" id="UP000472268"/>
    </source>
</evidence>
<dbReference type="Proteomes" id="UP000472268">
    <property type="component" value="Chromosome 12"/>
</dbReference>
<dbReference type="OMA" id="PAVFLCH"/>
<reference evidence="2" key="3">
    <citation type="submission" date="2025-09" db="UniProtKB">
        <authorList>
            <consortium name="Ensembl"/>
        </authorList>
    </citation>
    <scope>IDENTIFICATION</scope>
</reference>